<accession>A0A6G0TNN2</accession>
<comment type="caution">
    <text evidence="2">The sequence shown here is derived from an EMBL/GenBank/DDBJ whole genome shotgun (WGS) entry which is preliminary data.</text>
</comment>
<evidence type="ECO:0000256" key="1">
    <source>
        <dbReference type="SAM" id="Phobius"/>
    </source>
</evidence>
<dbReference type="AlphaFoldDB" id="A0A6G0TNN2"/>
<name>A0A6G0TNN2_APHGL</name>
<keyword evidence="1" id="KW-0812">Transmembrane</keyword>
<evidence type="ECO:0000313" key="2">
    <source>
        <dbReference type="EMBL" id="KAE9536329.1"/>
    </source>
</evidence>
<keyword evidence="1" id="KW-0472">Membrane</keyword>
<proteinExistence type="predicted"/>
<protein>
    <submittedName>
        <fullName evidence="2">Uncharacterized protein</fullName>
    </submittedName>
</protein>
<dbReference type="Proteomes" id="UP000475862">
    <property type="component" value="Unassembled WGS sequence"/>
</dbReference>
<keyword evidence="1" id="KW-1133">Transmembrane helix</keyword>
<sequence>MPIIWDSDEAQLLYLCYNDVGVFRLVLRFSTVGLISGRKWDHVSTLEMNANSSKEELKTYTNIIKNNGWIKDIILTQFTTQYAMQCIYKSNYMLNKSNLLKILIIVLIFVVLVLCEKLVSPEYSDQIVILATYGTFTSSDTMRKLHSVFFDNSFFVKDVINNYEKQLGFYFEYSHHVKITISTTPYVSRRQLKNEFPKLHIVQVTKFGSCNIWEHFVLTINNIAVSLIFKINGMNVQYKISMNDLLTCPDCSSNKNQGYVVCSSYCNKRRLSAAIGTRRVVGFARHYGHRRSNTIVGKHNSRSDVAVTGSNGPSVVHSGHFTVVVQFVSGWVGLATFQKFELGFNFRSGDDGEERIIFCRKLSKINNSSFDTIMGFV</sequence>
<reference evidence="2 3" key="1">
    <citation type="submission" date="2019-08" db="EMBL/GenBank/DDBJ databases">
        <title>The genome of the soybean aphid Biotype 1, its phylome, world population structure and adaptation to the North American continent.</title>
        <authorList>
            <person name="Giordano R."/>
            <person name="Donthu R.K."/>
            <person name="Hernandez A.G."/>
            <person name="Wright C.L."/>
            <person name="Zimin A.V."/>
        </authorList>
    </citation>
    <scope>NUCLEOTIDE SEQUENCE [LARGE SCALE GENOMIC DNA]</scope>
    <source>
        <tissue evidence="2">Whole aphids</tissue>
    </source>
</reference>
<keyword evidence="3" id="KW-1185">Reference proteome</keyword>
<feature type="transmembrane region" description="Helical" evidence="1">
    <location>
        <begin position="99"/>
        <end position="119"/>
    </location>
</feature>
<dbReference type="EMBL" id="VYZN01000023">
    <property type="protein sequence ID" value="KAE9536329.1"/>
    <property type="molecule type" value="Genomic_DNA"/>
</dbReference>
<evidence type="ECO:0000313" key="3">
    <source>
        <dbReference type="Proteomes" id="UP000475862"/>
    </source>
</evidence>
<gene>
    <name evidence="2" type="ORF">AGLY_007118</name>
</gene>
<organism evidence="2 3">
    <name type="scientific">Aphis glycines</name>
    <name type="common">Soybean aphid</name>
    <dbReference type="NCBI Taxonomy" id="307491"/>
    <lineage>
        <taxon>Eukaryota</taxon>
        <taxon>Metazoa</taxon>
        <taxon>Ecdysozoa</taxon>
        <taxon>Arthropoda</taxon>
        <taxon>Hexapoda</taxon>
        <taxon>Insecta</taxon>
        <taxon>Pterygota</taxon>
        <taxon>Neoptera</taxon>
        <taxon>Paraneoptera</taxon>
        <taxon>Hemiptera</taxon>
        <taxon>Sternorrhyncha</taxon>
        <taxon>Aphidomorpha</taxon>
        <taxon>Aphidoidea</taxon>
        <taxon>Aphididae</taxon>
        <taxon>Aphidini</taxon>
        <taxon>Aphis</taxon>
        <taxon>Aphis</taxon>
    </lineage>
</organism>